<reference evidence="9" key="1">
    <citation type="submission" date="2019-02" db="EMBL/GenBank/DDBJ databases">
        <title>Glaciihabitans arcticus sp. nov., a psychrotolerant bacterium isolated from polar soil.</title>
        <authorList>
            <person name="Dahal R.H."/>
        </authorList>
    </citation>
    <scope>NUCLEOTIDE SEQUENCE [LARGE SCALE GENOMIC DNA]</scope>
    <source>
        <strain evidence="9">RP-3-7</strain>
    </source>
</reference>
<dbReference type="GO" id="GO:0042840">
    <property type="term" value="P:D-glucuronate catabolic process"/>
    <property type="evidence" value="ECO:0007669"/>
    <property type="project" value="TreeGrafter"/>
</dbReference>
<dbReference type="Gene3D" id="2.60.120.520">
    <property type="entry name" value="pectin degrading enzyme 5-keto 4- deoxyuronate isomerase, domain 1"/>
    <property type="match status" value="1"/>
</dbReference>
<evidence type="ECO:0000256" key="6">
    <source>
        <dbReference type="ARBA" id="ARBA00022833"/>
    </source>
</evidence>
<proteinExistence type="inferred from homology"/>
<dbReference type="GO" id="GO:0045490">
    <property type="term" value="P:pectin catabolic process"/>
    <property type="evidence" value="ECO:0007669"/>
    <property type="project" value="InterPro"/>
</dbReference>
<dbReference type="PANTHER" id="PTHR38461">
    <property type="entry name" value="4-DEOXY-L-THREO-5-HEXOSULOSE-URONATE KETOL-ISOMERASE"/>
    <property type="match status" value="1"/>
</dbReference>
<dbReference type="PANTHER" id="PTHR38461:SF1">
    <property type="entry name" value="4-DEOXY-L-THREO-5-HEXOSULOSE-URONATE KETOL-ISOMERASE"/>
    <property type="match status" value="1"/>
</dbReference>
<dbReference type="Proteomes" id="UP000294194">
    <property type="component" value="Unassembled WGS sequence"/>
</dbReference>
<dbReference type="RefSeq" id="WP_130982420.1">
    <property type="nucleotide sequence ID" value="NZ_SISG01000001.1"/>
</dbReference>
<protein>
    <recommendedName>
        <fullName evidence="4">5-dehydro-4-deoxy-D-glucuronate isomerase</fullName>
        <ecNumber evidence="4">5.3.1.17</ecNumber>
    </recommendedName>
</protein>
<dbReference type="InterPro" id="IPR021120">
    <property type="entry name" value="KduI/IolB_isomerase"/>
</dbReference>
<comment type="similarity">
    <text evidence="3">Belongs to the KduI family.</text>
</comment>
<dbReference type="InterPro" id="IPR027449">
    <property type="entry name" value="KduI_N"/>
</dbReference>
<comment type="cofactor">
    <cofactor evidence="2">
        <name>Zn(2+)</name>
        <dbReference type="ChEBI" id="CHEBI:29105"/>
    </cofactor>
</comment>
<dbReference type="NCBIfam" id="NF002091">
    <property type="entry name" value="PRK00924.1"/>
    <property type="match status" value="1"/>
</dbReference>
<accession>A0A4Q9GZQ2</accession>
<dbReference type="InterPro" id="IPR014710">
    <property type="entry name" value="RmlC-like_jellyroll"/>
</dbReference>
<evidence type="ECO:0000256" key="2">
    <source>
        <dbReference type="ARBA" id="ARBA00001947"/>
    </source>
</evidence>
<keyword evidence="7 8" id="KW-0413">Isomerase</keyword>
<name>A0A4Q9GZQ2_9MICO</name>
<dbReference type="GO" id="GO:0019698">
    <property type="term" value="P:D-galacturonate catabolic process"/>
    <property type="evidence" value="ECO:0007669"/>
    <property type="project" value="TreeGrafter"/>
</dbReference>
<dbReference type="CDD" id="cd20491">
    <property type="entry name" value="cupin_KduI_C"/>
    <property type="match status" value="1"/>
</dbReference>
<evidence type="ECO:0000256" key="7">
    <source>
        <dbReference type="ARBA" id="ARBA00023235"/>
    </source>
</evidence>
<sequence length="274" mass="29909">MQRITTRYSSSPRHVDGATTDELRSQFLIESLFAEGEFRGSYIHDDRMLVAGAVPGDDDLVPSGFEVLGTESLLEHREAGIINLGGPGSVVVDGTAHDLDNFDTIYVGRGSEIAVRGKGARFYLVSALAHTTYPTRVILRSEVEPVVISDDRGAGARRLYRVIWGGGEPTCQLQMGFTVLEPHSVWNTLPPHLHPRRTEVYLYTDVPADARVMHFMGEPSNTRHLVVADGEAVIAPAWSIHMGAGTAPYSFVWAMAGENTDYGDTSGVPVTELR</sequence>
<keyword evidence="5" id="KW-0479">Metal-binding</keyword>
<dbReference type="CDD" id="cd20294">
    <property type="entry name" value="cupin_KduI_N"/>
    <property type="match status" value="1"/>
</dbReference>
<dbReference type="InterPro" id="IPR011051">
    <property type="entry name" value="RmlC_Cupin_sf"/>
</dbReference>
<comment type="caution">
    <text evidence="8">The sequence shown here is derived from an EMBL/GenBank/DDBJ whole genome shotgun (WGS) entry which is preliminary data.</text>
</comment>
<dbReference type="EC" id="5.3.1.17" evidence="4"/>
<evidence type="ECO:0000313" key="8">
    <source>
        <dbReference type="EMBL" id="TBN58313.1"/>
    </source>
</evidence>
<evidence type="ECO:0000256" key="5">
    <source>
        <dbReference type="ARBA" id="ARBA00022723"/>
    </source>
</evidence>
<comment type="catalytic activity">
    <reaction evidence="1">
        <text>5-dehydro-4-deoxy-D-glucuronate = 3-deoxy-D-glycero-2,5-hexodiulosonate</text>
        <dbReference type="Rhea" id="RHEA:23896"/>
        <dbReference type="ChEBI" id="CHEBI:17117"/>
        <dbReference type="ChEBI" id="CHEBI:29071"/>
        <dbReference type="EC" id="5.3.1.17"/>
    </reaction>
</comment>
<organism evidence="8 9">
    <name type="scientific">Glaciihabitans arcticus</name>
    <dbReference type="NCBI Taxonomy" id="2668039"/>
    <lineage>
        <taxon>Bacteria</taxon>
        <taxon>Bacillati</taxon>
        <taxon>Actinomycetota</taxon>
        <taxon>Actinomycetes</taxon>
        <taxon>Micrococcales</taxon>
        <taxon>Microbacteriaceae</taxon>
        <taxon>Glaciihabitans</taxon>
    </lineage>
</organism>
<evidence type="ECO:0000256" key="1">
    <source>
        <dbReference type="ARBA" id="ARBA00000552"/>
    </source>
</evidence>
<evidence type="ECO:0000256" key="3">
    <source>
        <dbReference type="ARBA" id="ARBA00008086"/>
    </source>
</evidence>
<dbReference type="AlphaFoldDB" id="A0A4Q9GZQ2"/>
<dbReference type="EMBL" id="SISG01000001">
    <property type="protein sequence ID" value="TBN58313.1"/>
    <property type="molecule type" value="Genomic_DNA"/>
</dbReference>
<evidence type="ECO:0000313" key="9">
    <source>
        <dbReference type="Proteomes" id="UP000294194"/>
    </source>
</evidence>
<dbReference type="Gene3D" id="2.60.120.10">
    <property type="entry name" value="Jelly Rolls"/>
    <property type="match status" value="1"/>
</dbReference>
<dbReference type="SUPFAM" id="SSF51182">
    <property type="entry name" value="RmlC-like cupins"/>
    <property type="match status" value="1"/>
</dbReference>
<dbReference type="GO" id="GO:0046872">
    <property type="term" value="F:metal ion binding"/>
    <property type="evidence" value="ECO:0007669"/>
    <property type="project" value="UniProtKB-KW"/>
</dbReference>
<dbReference type="InterPro" id="IPR007045">
    <property type="entry name" value="KduI"/>
</dbReference>
<dbReference type="GO" id="GO:0008697">
    <property type="term" value="F:4-deoxy-L-threo-5-hexosulose-uronate ketol-isomerase activity"/>
    <property type="evidence" value="ECO:0007669"/>
    <property type="project" value="UniProtKB-EC"/>
</dbReference>
<dbReference type="Pfam" id="PF04962">
    <property type="entry name" value="KduI"/>
    <property type="match status" value="1"/>
</dbReference>
<evidence type="ECO:0000256" key="4">
    <source>
        <dbReference type="ARBA" id="ARBA00012547"/>
    </source>
</evidence>
<gene>
    <name evidence="8" type="ORF">EYE40_13430</name>
</gene>
<keyword evidence="9" id="KW-1185">Reference proteome</keyword>
<keyword evidence="6" id="KW-0862">Zinc</keyword>